<organism evidence="2 3">
    <name type="scientific">Prorocentrum cordatum</name>
    <dbReference type="NCBI Taxonomy" id="2364126"/>
    <lineage>
        <taxon>Eukaryota</taxon>
        <taxon>Sar</taxon>
        <taxon>Alveolata</taxon>
        <taxon>Dinophyceae</taxon>
        <taxon>Prorocentrales</taxon>
        <taxon>Prorocentraceae</taxon>
        <taxon>Prorocentrum</taxon>
    </lineage>
</organism>
<proteinExistence type="predicted"/>
<dbReference type="Proteomes" id="UP001189429">
    <property type="component" value="Unassembled WGS sequence"/>
</dbReference>
<evidence type="ECO:0000256" key="1">
    <source>
        <dbReference type="SAM" id="MobiDB-lite"/>
    </source>
</evidence>
<feature type="non-terminal residue" evidence="2">
    <location>
        <position position="1037"/>
    </location>
</feature>
<feature type="region of interest" description="Disordered" evidence="1">
    <location>
        <begin position="201"/>
        <end position="303"/>
    </location>
</feature>
<name>A0ABN9QWZ3_9DINO</name>
<feature type="compositionally biased region" description="Polar residues" evidence="1">
    <location>
        <begin position="1"/>
        <end position="12"/>
    </location>
</feature>
<feature type="region of interest" description="Disordered" evidence="1">
    <location>
        <begin position="1"/>
        <end position="21"/>
    </location>
</feature>
<gene>
    <name evidence="2" type="ORF">PCOR1329_LOCUS15662</name>
</gene>
<feature type="compositionally biased region" description="Polar residues" evidence="1">
    <location>
        <begin position="269"/>
        <end position="279"/>
    </location>
</feature>
<sequence length="1037" mass="113694">MATCGTCHQNTHGWEKDAKDGKKEPLCWTKGEKSNKTGLWVPMGGECGGCRYVRNRYYEKGTSQQEANRKIAEEEGEAERHQRLRTDKVTGECKFIHTEAVNTKSKTSDEKQSFRQAAEEGTCTPCKEFARIKGLSFPTENQLVEYITKTMGFEIEDGDGGRVVVQPDLPAGSHRYRRGKRDVAKQMVVAGHVDQAAAEQRHAENVQEGALGKPERRVLSKTSFRPVATRRPVPRSQQPLSSTWSWSLPNDAFDEDPDHDHDIARLSDVDSSVASSTIRTPAPKAPQRVEGCPLSARGERKRKRISEGDLSAAEAAEAALNDADEYFSADILWSGKYTKRDFENQRTRLAAKAAKAAASVGVADSAEVSEKLFKKSVDTYTMKETLDLFKDRPQDFVEKLDGLPGKFNDIFKSCSQGAQANMLSSTAFTLLSTGDVANEVMALKVAKYDDCCDHFSVATLARSGCSEAVVSSCQVNLVVSFIDKMIKKSHRDDCVKLMKYCECTVGKLGYGGRPIGFPILVNIADLDTGNSMIDVAMGWTPQCAAGLYSMGFFGRVLGTSAGDKLPRGLRLEGIHLASHRGMISNRLQCYMKVSGGNVSHAKVAWERIPIPGHGEGNGASLADNVVNDVVKCVHELEKYVNVQASGPVRLLHSICVVSPSPEEIPWVHSAWRSPFRGRGLLHECGYPGPLGHARKQDSASAVERTFSALQDVIMSSSVATFSKHMDTVDDEGDHEGQQLYKLKGDLVSNIFRAQQVVVDFSGGLAGFVGSIFSDDFSSYVGVAFDLHSDANIFIIAIGAANTLLQFDIPAAERAVLKEALQRCEVAVKVCEAKAHTAKRCDESRSIVGSPKCELATQNFFFVIAKLIGALAPEVSALVESAKARRSITVTAEQVLAGKAAGCMQSTSALRLVESLIEPVSTKTEVQEWRAALMEQWGTSFQELVDKLDPMCMTAFIRKCRDQENIIGLVQAWTLDQNMWLASSEKDLKRNAEFQQIEAFISALPSAARIIDELAKVSLKWISESQSRRLKSLIEDLP</sequence>
<keyword evidence="3" id="KW-1185">Reference proteome</keyword>
<protein>
    <submittedName>
        <fullName evidence="2">Uncharacterized protein</fullName>
    </submittedName>
</protein>
<dbReference type="EMBL" id="CAUYUJ010004758">
    <property type="protein sequence ID" value="CAK0810867.1"/>
    <property type="molecule type" value="Genomic_DNA"/>
</dbReference>
<accession>A0ABN9QWZ3</accession>
<feature type="compositionally biased region" description="Polar residues" evidence="1">
    <location>
        <begin position="235"/>
        <end position="248"/>
    </location>
</feature>
<evidence type="ECO:0000313" key="3">
    <source>
        <dbReference type="Proteomes" id="UP001189429"/>
    </source>
</evidence>
<feature type="compositionally biased region" description="Basic and acidic residues" evidence="1">
    <location>
        <begin position="258"/>
        <end position="268"/>
    </location>
</feature>
<evidence type="ECO:0000313" key="2">
    <source>
        <dbReference type="EMBL" id="CAK0810867.1"/>
    </source>
</evidence>
<comment type="caution">
    <text evidence="2">The sequence shown here is derived from an EMBL/GenBank/DDBJ whole genome shotgun (WGS) entry which is preliminary data.</text>
</comment>
<reference evidence="2" key="1">
    <citation type="submission" date="2023-10" db="EMBL/GenBank/DDBJ databases">
        <authorList>
            <person name="Chen Y."/>
            <person name="Shah S."/>
            <person name="Dougan E. K."/>
            <person name="Thang M."/>
            <person name="Chan C."/>
        </authorList>
    </citation>
    <scope>NUCLEOTIDE SEQUENCE [LARGE SCALE GENOMIC DNA]</scope>
</reference>